<reference evidence="9" key="2">
    <citation type="submission" date="2021-04" db="EMBL/GenBank/DDBJ databases">
        <authorList>
            <person name="Gilroy R."/>
        </authorList>
    </citation>
    <scope>NUCLEOTIDE SEQUENCE</scope>
    <source>
        <strain evidence="9">811</strain>
    </source>
</reference>
<evidence type="ECO:0000256" key="5">
    <source>
        <dbReference type="PIRSR" id="PIRSR001430-1"/>
    </source>
</evidence>
<feature type="domain" description="Pseudouridine synthase I TruA alpha/beta" evidence="8">
    <location>
        <begin position="145"/>
        <end position="250"/>
    </location>
</feature>
<name>A0A9D1V9M4_9FIRM</name>
<feature type="domain" description="Pseudouridine synthase I TruA alpha/beta" evidence="8">
    <location>
        <begin position="9"/>
        <end position="96"/>
    </location>
</feature>
<dbReference type="EMBL" id="DXFX01000113">
    <property type="protein sequence ID" value="HIX08536.1"/>
    <property type="molecule type" value="Genomic_DNA"/>
</dbReference>
<dbReference type="CDD" id="cd02570">
    <property type="entry name" value="PseudoU_synth_EcTruA"/>
    <property type="match status" value="1"/>
</dbReference>
<evidence type="ECO:0000313" key="9">
    <source>
        <dbReference type="EMBL" id="HIX08536.1"/>
    </source>
</evidence>
<feature type="binding site" evidence="4 6">
    <location>
        <position position="111"/>
    </location>
    <ligand>
        <name>substrate</name>
    </ligand>
</feature>
<dbReference type="GO" id="GO:0160147">
    <property type="term" value="F:tRNA pseudouridine(38-40) synthase activity"/>
    <property type="evidence" value="ECO:0007669"/>
    <property type="project" value="UniProtKB-EC"/>
</dbReference>
<evidence type="ECO:0000256" key="6">
    <source>
        <dbReference type="PIRSR" id="PIRSR001430-2"/>
    </source>
</evidence>
<keyword evidence="3 4" id="KW-0413">Isomerase</keyword>
<dbReference type="EC" id="5.4.99.12" evidence="4"/>
<proteinExistence type="inferred from homology"/>
<dbReference type="GO" id="GO:0031119">
    <property type="term" value="P:tRNA pseudouridine synthesis"/>
    <property type="evidence" value="ECO:0007669"/>
    <property type="project" value="UniProtKB-UniRule"/>
</dbReference>
<dbReference type="Proteomes" id="UP000824204">
    <property type="component" value="Unassembled WGS sequence"/>
</dbReference>
<comment type="catalytic activity">
    <reaction evidence="4 7">
        <text>uridine(38/39/40) in tRNA = pseudouridine(38/39/40) in tRNA</text>
        <dbReference type="Rhea" id="RHEA:22376"/>
        <dbReference type="Rhea" id="RHEA-COMP:10085"/>
        <dbReference type="Rhea" id="RHEA-COMP:10087"/>
        <dbReference type="ChEBI" id="CHEBI:65314"/>
        <dbReference type="ChEBI" id="CHEBI:65315"/>
        <dbReference type="EC" id="5.4.99.12"/>
    </reaction>
</comment>
<evidence type="ECO:0000256" key="4">
    <source>
        <dbReference type="HAMAP-Rule" id="MF_00171"/>
    </source>
</evidence>
<dbReference type="NCBIfam" id="TIGR00071">
    <property type="entry name" value="hisT_truA"/>
    <property type="match status" value="1"/>
</dbReference>
<dbReference type="PANTHER" id="PTHR11142:SF0">
    <property type="entry name" value="TRNA PSEUDOURIDINE SYNTHASE-LIKE 1"/>
    <property type="match status" value="1"/>
</dbReference>
<accession>A0A9D1V9M4</accession>
<keyword evidence="2 4" id="KW-0819">tRNA processing</keyword>
<dbReference type="InterPro" id="IPR020103">
    <property type="entry name" value="PsdUridine_synth_cat_dom_sf"/>
</dbReference>
<evidence type="ECO:0000256" key="2">
    <source>
        <dbReference type="ARBA" id="ARBA00022694"/>
    </source>
</evidence>
<dbReference type="InterPro" id="IPR020094">
    <property type="entry name" value="TruA/RsuA/RluB/E/F_N"/>
</dbReference>
<dbReference type="SUPFAM" id="SSF55120">
    <property type="entry name" value="Pseudouridine synthase"/>
    <property type="match status" value="1"/>
</dbReference>
<comment type="subunit">
    <text evidence="4">Homodimer.</text>
</comment>
<reference evidence="9" key="1">
    <citation type="journal article" date="2021" name="PeerJ">
        <title>Extensive microbial diversity within the chicken gut microbiome revealed by metagenomics and culture.</title>
        <authorList>
            <person name="Gilroy R."/>
            <person name="Ravi A."/>
            <person name="Getino M."/>
            <person name="Pursley I."/>
            <person name="Horton D.L."/>
            <person name="Alikhan N.F."/>
            <person name="Baker D."/>
            <person name="Gharbi K."/>
            <person name="Hall N."/>
            <person name="Watson M."/>
            <person name="Adriaenssens E.M."/>
            <person name="Foster-Nyarko E."/>
            <person name="Jarju S."/>
            <person name="Secka A."/>
            <person name="Antonio M."/>
            <person name="Oren A."/>
            <person name="Chaudhuri R.R."/>
            <person name="La Ragione R."/>
            <person name="Hildebrand F."/>
            <person name="Pallen M.J."/>
        </authorList>
    </citation>
    <scope>NUCLEOTIDE SEQUENCE</scope>
    <source>
        <strain evidence="9">811</strain>
    </source>
</reference>
<dbReference type="Pfam" id="PF01416">
    <property type="entry name" value="PseudoU_synth_1"/>
    <property type="match status" value="2"/>
</dbReference>
<dbReference type="GO" id="GO:0003723">
    <property type="term" value="F:RNA binding"/>
    <property type="evidence" value="ECO:0007669"/>
    <property type="project" value="InterPro"/>
</dbReference>
<comment type="caution">
    <text evidence="9">The sequence shown here is derived from an EMBL/GenBank/DDBJ whole genome shotgun (WGS) entry which is preliminary data.</text>
</comment>
<evidence type="ECO:0000256" key="7">
    <source>
        <dbReference type="RuleBase" id="RU003792"/>
    </source>
</evidence>
<feature type="active site" description="Nucleophile" evidence="4 5">
    <location>
        <position position="51"/>
    </location>
</feature>
<protein>
    <recommendedName>
        <fullName evidence="4">tRNA pseudouridine synthase A</fullName>
        <ecNumber evidence="4">5.4.99.12</ecNumber>
    </recommendedName>
    <alternativeName>
        <fullName evidence="4">tRNA pseudouridine(38-40) synthase</fullName>
    </alternativeName>
    <alternativeName>
        <fullName evidence="4">tRNA pseudouridylate synthase I</fullName>
    </alternativeName>
    <alternativeName>
        <fullName evidence="4">tRNA-uridine isomerase I</fullName>
    </alternativeName>
</protein>
<evidence type="ECO:0000256" key="3">
    <source>
        <dbReference type="ARBA" id="ARBA00023235"/>
    </source>
</evidence>
<comment type="caution">
    <text evidence="4">Lacks conserved residue(s) required for the propagation of feature annotation.</text>
</comment>
<dbReference type="Gene3D" id="3.30.70.660">
    <property type="entry name" value="Pseudouridine synthase I, catalytic domain, C-terminal subdomain"/>
    <property type="match status" value="1"/>
</dbReference>
<dbReference type="PIRSF" id="PIRSF001430">
    <property type="entry name" value="tRNA_psdUrid_synth"/>
    <property type="match status" value="1"/>
</dbReference>
<evidence type="ECO:0000313" key="10">
    <source>
        <dbReference type="Proteomes" id="UP000824204"/>
    </source>
</evidence>
<comment type="function">
    <text evidence="4">Formation of pseudouridine at positions 38, 39 and 40 in the anticodon stem and loop of transfer RNAs.</text>
</comment>
<dbReference type="PANTHER" id="PTHR11142">
    <property type="entry name" value="PSEUDOURIDYLATE SYNTHASE"/>
    <property type="match status" value="1"/>
</dbReference>
<dbReference type="HAMAP" id="MF_00171">
    <property type="entry name" value="TruA"/>
    <property type="match status" value="1"/>
</dbReference>
<dbReference type="InterPro" id="IPR020095">
    <property type="entry name" value="PsdUridine_synth_TruA_C"/>
</dbReference>
<gene>
    <name evidence="4 9" type="primary">truA</name>
    <name evidence="9" type="ORF">H9741_08710</name>
</gene>
<dbReference type="InterPro" id="IPR001406">
    <property type="entry name" value="PsdUridine_synth_TruA"/>
</dbReference>
<evidence type="ECO:0000256" key="1">
    <source>
        <dbReference type="ARBA" id="ARBA00009375"/>
    </source>
</evidence>
<dbReference type="AlphaFoldDB" id="A0A9D1V9M4"/>
<dbReference type="InterPro" id="IPR020097">
    <property type="entry name" value="PsdUridine_synth_TruA_a/b_dom"/>
</dbReference>
<comment type="similarity">
    <text evidence="1 4 7">Belongs to the tRNA pseudouridine synthase TruA family.</text>
</comment>
<organism evidence="9 10">
    <name type="scientific">Candidatus Borkfalkia faecipullorum</name>
    <dbReference type="NCBI Taxonomy" id="2838510"/>
    <lineage>
        <taxon>Bacteria</taxon>
        <taxon>Bacillati</taxon>
        <taxon>Bacillota</taxon>
        <taxon>Clostridia</taxon>
        <taxon>Christensenellales</taxon>
        <taxon>Christensenellaceae</taxon>
        <taxon>Candidatus Borkfalkia</taxon>
    </lineage>
</organism>
<dbReference type="FunFam" id="3.30.70.580:FF:000001">
    <property type="entry name" value="tRNA pseudouridine synthase A"/>
    <property type="match status" value="1"/>
</dbReference>
<dbReference type="Gene3D" id="3.30.70.580">
    <property type="entry name" value="Pseudouridine synthase I, catalytic domain, N-terminal subdomain"/>
    <property type="match status" value="1"/>
</dbReference>
<evidence type="ECO:0000259" key="8">
    <source>
        <dbReference type="Pfam" id="PF01416"/>
    </source>
</evidence>
<sequence>MNIALKVCYDGTNFCGWQVQNNGRTVQGELESALQKRFGFFARVTGSGRTDAGVHAAGQVCNFAMAEGVKISPKRIADALNTVLPADVKVLESAAAEESFDACRSAKKKTYRYRTYFSAQEVPLLERYAVRAEGKYDLSLMRACAQLLEGEHDFSAFSATGSSVKTTVRTVYSLTLNEREEYGVPVLETDICGSGFLYNMVRIIEGALLACGCGKISAEAISRALECGDRELLGKTMPAKGLILLRAEYEADPFGKAAE</sequence>